<sequence length="50" mass="5626">MLPLKPVRESVLPRLFLASGGHQESWAFLGLQLHNWNLCLHSLCVSLCLP</sequence>
<reference evidence="1" key="1">
    <citation type="journal article" date="2007" name="PLoS Biol.">
        <title>Rate of evolution in brain-expressed genes in humans and other primates.</title>
        <authorList>
            <person name="Wang H.-Y."/>
            <person name="Chien H.-C."/>
            <person name="Osada N."/>
            <person name="Hashimoto K."/>
            <person name="Sugano S."/>
            <person name="Gojobori T."/>
            <person name="Chou C.-K."/>
            <person name="Tsai S.-F."/>
            <person name="Wu C.-I."/>
            <person name="Shen C.-K.J."/>
        </authorList>
    </citation>
    <scope>NUCLEOTIDE SEQUENCE</scope>
</reference>
<proteinExistence type="evidence at transcript level"/>
<organism evidence="1">
    <name type="scientific">Macaca fascicularis</name>
    <name type="common">Crab-eating macaque</name>
    <name type="synonym">Cynomolgus monkey</name>
    <dbReference type="NCBI Taxonomy" id="9541"/>
    <lineage>
        <taxon>Eukaryota</taxon>
        <taxon>Metazoa</taxon>
        <taxon>Chordata</taxon>
        <taxon>Craniata</taxon>
        <taxon>Vertebrata</taxon>
        <taxon>Euteleostomi</taxon>
        <taxon>Mammalia</taxon>
        <taxon>Eutheria</taxon>
        <taxon>Euarchontoglires</taxon>
        <taxon>Primates</taxon>
        <taxon>Haplorrhini</taxon>
        <taxon>Catarrhini</taxon>
        <taxon>Cercopithecidae</taxon>
        <taxon>Cercopithecinae</taxon>
        <taxon>Macaca</taxon>
    </lineage>
</organism>
<name>I7GDH9_MACFA</name>
<accession>I7GDH9</accession>
<dbReference type="EMBL" id="AB173435">
    <property type="protein sequence ID" value="BAE90497.1"/>
    <property type="molecule type" value="mRNA"/>
</dbReference>
<dbReference type="AlphaFoldDB" id="I7GDH9"/>
<evidence type="ECO:0000313" key="1">
    <source>
        <dbReference type="EMBL" id="BAE90497.1"/>
    </source>
</evidence>
<protein>
    <submittedName>
        <fullName evidence="1">Macaca fascicularis brain cDNA clone: QflA-22540, similar to human serine (or cysteine) proteinase inhibitor, clade B(ovalbumin), member 9 (SERPINB9), mRNA, RefSeq: NM_004155.3</fullName>
    </submittedName>
</protein>